<reference evidence="2 3" key="1">
    <citation type="submission" date="2017-09" db="EMBL/GenBank/DDBJ databases">
        <title>Depth-based differentiation of microbial function through sediment-hosted aquifers and enrichment of novel symbionts in the deep terrestrial subsurface.</title>
        <authorList>
            <person name="Probst A.J."/>
            <person name="Ladd B."/>
            <person name="Jarett J.K."/>
            <person name="Geller-Mcgrath D.E."/>
            <person name="Sieber C.M."/>
            <person name="Emerson J.B."/>
            <person name="Anantharaman K."/>
            <person name="Thomas B.C."/>
            <person name="Malmstrom R."/>
            <person name="Stieglmeier M."/>
            <person name="Klingl A."/>
            <person name="Woyke T."/>
            <person name="Ryan C.M."/>
            <person name="Banfield J.F."/>
        </authorList>
    </citation>
    <scope>NUCLEOTIDE SEQUENCE [LARGE SCALE GENOMIC DNA]</scope>
    <source>
        <strain evidence="2">CG23_combo_of_CG06-09_8_20_14_all_37_87_8</strain>
    </source>
</reference>
<feature type="transmembrane region" description="Helical" evidence="1">
    <location>
        <begin position="165"/>
        <end position="198"/>
    </location>
</feature>
<comment type="caution">
    <text evidence="2">The sequence shown here is derived from an EMBL/GenBank/DDBJ whole genome shotgun (WGS) entry which is preliminary data.</text>
</comment>
<sequence length="399" mass="44806">MQKKFLILGAVLLISLGFLSYGLKQGNKKQEVPPQGLAVFFFYSDSCPYCAKMKPFLEDLAQENEKIVLNEIKVSTKQGSQQLLGFYEQYEVPKDAFGSVPIVFIKDKYFIGYSESNNEAIADYLAGVTFEQLEEKNTFANDETEQVEKGYVKIPFLGEIDPSKYSLGVLAIILGFFDGFNVCSLGALVLILGMVLVLKSRKKILFFGGVYIIATALVYGVLILLWYKLFVFLAPFLQIMEVLVGLLGVIGGIYFLQDFFEFRKKGAQCTSKNNRVMKRLSERIQKVLKSEKKSILAIGISVLAFSVIITVVEFPCSAVVPLFFAGSLAEANLGALQYLLYIALFVLFYMADEIIIFLLVAFTMTIKLASQKFVVWITLIEAVVLFLLGFYYLFGFLIF</sequence>
<feature type="transmembrane region" description="Helical" evidence="1">
    <location>
        <begin position="233"/>
        <end position="256"/>
    </location>
</feature>
<dbReference type="Gene3D" id="3.40.30.10">
    <property type="entry name" value="Glutaredoxin"/>
    <property type="match status" value="1"/>
</dbReference>
<dbReference type="SUPFAM" id="SSF52833">
    <property type="entry name" value="Thioredoxin-like"/>
    <property type="match status" value="1"/>
</dbReference>
<feature type="transmembrane region" description="Helical" evidence="1">
    <location>
        <begin position="295"/>
        <end position="326"/>
    </location>
</feature>
<evidence type="ECO:0000313" key="2">
    <source>
        <dbReference type="EMBL" id="PIP31728.1"/>
    </source>
</evidence>
<dbReference type="CDD" id="cd02947">
    <property type="entry name" value="TRX_family"/>
    <property type="match status" value="1"/>
</dbReference>
<keyword evidence="1" id="KW-1133">Transmembrane helix</keyword>
<proteinExistence type="predicted"/>
<feature type="transmembrane region" description="Helical" evidence="1">
    <location>
        <begin position="205"/>
        <end position="227"/>
    </location>
</feature>
<feature type="transmembrane region" description="Helical" evidence="1">
    <location>
        <begin position="373"/>
        <end position="394"/>
    </location>
</feature>
<accession>A0A2G9ZHA9</accession>
<dbReference type="AlphaFoldDB" id="A0A2G9ZHA9"/>
<evidence type="ECO:0000313" key="3">
    <source>
        <dbReference type="Proteomes" id="UP000230447"/>
    </source>
</evidence>
<gene>
    <name evidence="2" type="ORF">COX24_01990</name>
</gene>
<dbReference type="InterPro" id="IPR036249">
    <property type="entry name" value="Thioredoxin-like_sf"/>
</dbReference>
<dbReference type="PROSITE" id="PS51354">
    <property type="entry name" value="GLUTAREDOXIN_2"/>
    <property type="match status" value="1"/>
</dbReference>
<evidence type="ECO:0000256" key="1">
    <source>
        <dbReference type="SAM" id="Phobius"/>
    </source>
</evidence>
<keyword evidence="1" id="KW-0812">Transmembrane</keyword>
<name>A0A2G9ZHA9_9BACT</name>
<keyword evidence="1" id="KW-0472">Membrane</keyword>
<feature type="transmembrane region" description="Helical" evidence="1">
    <location>
        <begin position="338"/>
        <end position="361"/>
    </location>
</feature>
<protein>
    <submittedName>
        <fullName evidence="2">Uncharacterized protein</fullName>
    </submittedName>
</protein>
<organism evidence="2 3">
    <name type="scientific">bacterium (Candidatus Gribaldobacteria) CG23_combo_of_CG06-09_8_20_14_all_37_87_8</name>
    <dbReference type="NCBI Taxonomy" id="2014278"/>
    <lineage>
        <taxon>Bacteria</taxon>
        <taxon>Candidatus Gribaldobacteria</taxon>
    </lineage>
</organism>
<dbReference type="Proteomes" id="UP000230447">
    <property type="component" value="Unassembled WGS sequence"/>
</dbReference>
<dbReference type="EMBL" id="PCSB01000040">
    <property type="protein sequence ID" value="PIP31728.1"/>
    <property type="molecule type" value="Genomic_DNA"/>
</dbReference>